<reference evidence="2 3" key="1">
    <citation type="submission" date="2020-02" db="EMBL/GenBank/DDBJ databases">
        <title>Draft genome sequence of Haematococcus lacustris strain NIES-144.</title>
        <authorList>
            <person name="Morimoto D."/>
            <person name="Nakagawa S."/>
            <person name="Yoshida T."/>
            <person name="Sawayama S."/>
        </authorList>
    </citation>
    <scope>NUCLEOTIDE SEQUENCE [LARGE SCALE GENOMIC DNA]</scope>
    <source>
        <strain evidence="2 3">NIES-144</strain>
    </source>
</reference>
<comment type="caution">
    <text evidence="2">The sequence shown here is derived from an EMBL/GenBank/DDBJ whole genome shotgun (WGS) entry which is preliminary data.</text>
</comment>
<accession>A0A699ZKX5</accession>
<evidence type="ECO:0000256" key="1">
    <source>
        <dbReference type="SAM" id="MobiDB-lite"/>
    </source>
</evidence>
<organism evidence="2 3">
    <name type="scientific">Haematococcus lacustris</name>
    <name type="common">Green alga</name>
    <name type="synonym">Haematococcus pluvialis</name>
    <dbReference type="NCBI Taxonomy" id="44745"/>
    <lineage>
        <taxon>Eukaryota</taxon>
        <taxon>Viridiplantae</taxon>
        <taxon>Chlorophyta</taxon>
        <taxon>core chlorophytes</taxon>
        <taxon>Chlorophyceae</taxon>
        <taxon>CS clade</taxon>
        <taxon>Chlamydomonadales</taxon>
        <taxon>Haematococcaceae</taxon>
        <taxon>Haematococcus</taxon>
    </lineage>
</organism>
<protein>
    <submittedName>
        <fullName evidence="2">Uncharacterized protein</fullName>
    </submittedName>
</protein>
<feature type="non-terminal residue" evidence="2">
    <location>
        <position position="125"/>
    </location>
</feature>
<feature type="region of interest" description="Disordered" evidence="1">
    <location>
        <begin position="74"/>
        <end position="125"/>
    </location>
</feature>
<feature type="compositionally biased region" description="Polar residues" evidence="1">
    <location>
        <begin position="106"/>
        <end position="125"/>
    </location>
</feature>
<keyword evidence="3" id="KW-1185">Reference proteome</keyword>
<name>A0A699ZKX5_HAELA</name>
<gene>
    <name evidence="2" type="ORF">HaLaN_20920</name>
</gene>
<sequence>MASRLPPPFIPLSAVGLSAARGVGGSNRFGAAYANGSGGGGGSALAAAAEAGGYGALRGYGAEAMAHQYLSGGLEGLPDAGAGPSGMGLGEEGEGLDPEASAASGMPTNTGHQADYSTSLNLHKS</sequence>
<proteinExistence type="predicted"/>
<dbReference type="AlphaFoldDB" id="A0A699ZKX5"/>
<evidence type="ECO:0000313" key="2">
    <source>
        <dbReference type="EMBL" id="GFH23323.1"/>
    </source>
</evidence>
<evidence type="ECO:0000313" key="3">
    <source>
        <dbReference type="Proteomes" id="UP000485058"/>
    </source>
</evidence>
<dbReference type="EMBL" id="BLLF01002246">
    <property type="protein sequence ID" value="GFH23323.1"/>
    <property type="molecule type" value="Genomic_DNA"/>
</dbReference>
<dbReference type="Proteomes" id="UP000485058">
    <property type="component" value="Unassembled WGS sequence"/>
</dbReference>